<keyword evidence="3" id="KW-0175">Coiled coil</keyword>
<feature type="compositionally biased region" description="Basic and acidic residues" evidence="4">
    <location>
        <begin position="628"/>
        <end position="646"/>
    </location>
</feature>
<dbReference type="FunFam" id="3.40.50.300:FF:000011">
    <property type="entry name" value="Putative ABC transporter ATP-binding component"/>
    <property type="match status" value="1"/>
</dbReference>
<dbReference type="Gene3D" id="3.40.50.300">
    <property type="entry name" value="P-loop containing nucleotide triphosphate hydrolases"/>
    <property type="match status" value="2"/>
</dbReference>
<evidence type="ECO:0000313" key="7">
    <source>
        <dbReference type="Proteomes" id="UP000515703"/>
    </source>
</evidence>
<reference evidence="6 7" key="2">
    <citation type="submission" date="2020-08" db="EMBL/GenBank/DDBJ databases">
        <authorList>
            <person name="Ueki A."/>
            <person name="Tonouchi A."/>
        </authorList>
    </citation>
    <scope>NUCLEOTIDE SEQUENCE [LARGE SCALE GENOMIC DNA]</scope>
    <source>
        <strain evidence="6 7">CTTW</strain>
    </source>
</reference>
<dbReference type="Proteomes" id="UP000515703">
    <property type="component" value="Chromosome"/>
</dbReference>
<organism evidence="6 7">
    <name type="scientific">Anaerocolumna chitinilytica</name>
    <dbReference type="NCBI Taxonomy" id="1727145"/>
    <lineage>
        <taxon>Bacteria</taxon>
        <taxon>Bacillati</taxon>
        <taxon>Bacillota</taxon>
        <taxon>Clostridia</taxon>
        <taxon>Lachnospirales</taxon>
        <taxon>Lachnospiraceae</taxon>
        <taxon>Anaerocolumna</taxon>
    </lineage>
</organism>
<feature type="coiled-coil region" evidence="3">
    <location>
        <begin position="122"/>
        <end position="149"/>
    </location>
</feature>
<evidence type="ECO:0000313" key="6">
    <source>
        <dbReference type="EMBL" id="BCJ98793.1"/>
    </source>
</evidence>
<dbReference type="Pfam" id="PF12848">
    <property type="entry name" value="ABC_tran_Xtn"/>
    <property type="match status" value="1"/>
</dbReference>
<protein>
    <submittedName>
        <fullName evidence="6">ABC transporter ATP-binding protein</fullName>
    </submittedName>
</protein>
<dbReference type="RefSeq" id="WP_225903824.1">
    <property type="nucleotide sequence ID" value="NZ_AP023368.1"/>
</dbReference>
<feature type="domain" description="ABC transporter" evidence="5">
    <location>
        <begin position="368"/>
        <end position="580"/>
    </location>
</feature>
<dbReference type="InterPro" id="IPR027417">
    <property type="entry name" value="P-loop_NTPase"/>
</dbReference>
<feature type="compositionally biased region" description="Basic and acidic residues" evidence="4">
    <location>
        <begin position="585"/>
        <end position="594"/>
    </location>
</feature>
<accession>A0A7I8DK03</accession>
<dbReference type="CDD" id="cd03221">
    <property type="entry name" value="ABCF_EF-3"/>
    <property type="match status" value="2"/>
</dbReference>
<dbReference type="PROSITE" id="PS50893">
    <property type="entry name" value="ABC_TRANSPORTER_2"/>
    <property type="match status" value="2"/>
</dbReference>
<dbReference type="InterPro" id="IPR003439">
    <property type="entry name" value="ABC_transporter-like_ATP-bd"/>
</dbReference>
<dbReference type="InterPro" id="IPR017871">
    <property type="entry name" value="ABC_transporter-like_CS"/>
</dbReference>
<dbReference type="Pfam" id="PF00005">
    <property type="entry name" value="ABC_tran"/>
    <property type="match status" value="2"/>
</dbReference>
<name>A0A7I8DK03_9FIRM</name>
<dbReference type="GO" id="GO:0016887">
    <property type="term" value="F:ATP hydrolysis activity"/>
    <property type="evidence" value="ECO:0007669"/>
    <property type="project" value="InterPro"/>
</dbReference>
<gene>
    <name evidence="6" type="ORF">bsdcttw_18340</name>
</gene>
<dbReference type="InterPro" id="IPR003593">
    <property type="entry name" value="AAA+_ATPase"/>
</dbReference>
<keyword evidence="2 6" id="KW-0067">ATP-binding</keyword>
<dbReference type="SUPFAM" id="SSF52540">
    <property type="entry name" value="P-loop containing nucleoside triphosphate hydrolases"/>
    <property type="match status" value="2"/>
</dbReference>
<dbReference type="PANTHER" id="PTHR42855">
    <property type="entry name" value="ABC TRANSPORTER ATP-BINDING SUBUNIT"/>
    <property type="match status" value="1"/>
</dbReference>
<dbReference type="PANTHER" id="PTHR42855:SF2">
    <property type="entry name" value="DRUG RESISTANCE ABC TRANSPORTER,ATP-BINDING PROTEIN"/>
    <property type="match status" value="1"/>
</dbReference>
<evidence type="ECO:0000256" key="2">
    <source>
        <dbReference type="ARBA" id="ARBA00022840"/>
    </source>
</evidence>
<evidence type="ECO:0000256" key="3">
    <source>
        <dbReference type="SAM" id="Coils"/>
    </source>
</evidence>
<dbReference type="AlphaFoldDB" id="A0A7I8DK03"/>
<keyword evidence="1" id="KW-0547">Nucleotide-binding</keyword>
<dbReference type="SMART" id="SM00382">
    <property type="entry name" value="AAA"/>
    <property type="match status" value="2"/>
</dbReference>
<evidence type="ECO:0000259" key="5">
    <source>
        <dbReference type="PROSITE" id="PS50893"/>
    </source>
</evidence>
<feature type="domain" description="ABC transporter" evidence="5">
    <location>
        <begin position="24"/>
        <end position="294"/>
    </location>
</feature>
<reference evidence="6 7" key="1">
    <citation type="submission" date="2020-08" db="EMBL/GenBank/DDBJ databases">
        <title>Draft genome sequencing of an Anaerocolumna strain isolated from anoxic soil subjected to BSD treatment.</title>
        <authorList>
            <person name="Uek A."/>
            <person name="Tonouchi A."/>
        </authorList>
    </citation>
    <scope>NUCLEOTIDE SEQUENCE [LARGE SCALE GENOMIC DNA]</scope>
    <source>
        <strain evidence="6 7">CTTW</strain>
    </source>
</reference>
<dbReference type="KEGG" id="acht:bsdcttw_18340"/>
<evidence type="ECO:0000256" key="1">
    <source>
        <dbReference type="ARBA" id="ARBA00022741"/>
    </source>
</evidence>
<dbReference type="GO" id="GO:0005524">
    <property type="term" value="F:ATP binding"/>
    <property type="evidence" value="ECO:0007669"/>
    <property type="project" value="UniProtKB-KW"/>
</dbReference>
<dbReference type="EMBL" id="AP023368">
    <property type="protein sequence ID" value="BCJ98793.1"/>
    <property type="molecule type" value="Genomic_DNA"/>
</dbReference>
<keyword evidence="7" id="KW-1185">Reference proteome</keyword>
<sequence>MPENERKIPITVKPEGMVKKVKDIFVNGVKKYMNTTLVLNNITFMVNEGERAGIVGENGSGKTTILKLIAGILKLNHCAGYPYAPVPPGFDEGWVVMPKDTSCAYLNQIPEYEAGVKVIDVLNLAFEEVYKLEAELRDLEIKMQQEEGAELERILKKYDNCLRLYESKGGYEVNEKLNRICKGLHFGNEFLNKDFNILSGGEKTTVSLGKLLMDSPDILLLDEPTNHLDMESVEWLEEYVRNYKGTVIIVSHDRYFLDHTVTKIIEIEDKESETYIGNYTEYVKKKEENLLIWQENYKEQQKKIGAMESSIKQLKEWAGKSGNEKFYKRAASIQNKIDKMERIEKPNNRKKGMLVNFSEADRSGKIVIKAEGLKKSYGEKVLFDDAEIQLYYGERAALIGQNGSGKTTFLRMLLGEELPDAGIVELGSSVKVAYLPQQLTFRNEELTVVECFRENISILEGAAREYLARFLFFGGSAYKRVKYLSGGERVRLMLAKLIFHEANLLILDEPTNHLDTVSIENIENTLEAFKGTVFYISHDRYFINKTADRILSLENGKLSSFAGNYEDYKEAKEKELVNELAKSAAEDLKKDSKGKQQLKGPMKENNGKNSNNGDRHRDDTPSNKQNSIKKDNIKDNLKAGDNKSKGNSIRKEKLEVLIGEMEKEIAVIRERMDSCDIPLEELNNLYQRQEELSVKLDIHMEEWMSL</sequence>
<dbReference type="InterPro" id="IPR051309">
    <property type="entry name" value="ABCF_ATPase"/>
</dbReference>
<dbReference type="NCBIfam" id="NF000355">
    <property type="entry name" value="ribo_prot_ABC_F"/>
    <property type="match status" value="1"/>
</dbReference>
<feature type="region of interest" description="Disordered" evidence="4">
    <location>
        <begin position="585"/>
        <end position="646"/>
    </location>
</feature>
<proteinExistence type="predicted"/>
<evidence type="ECO:0000256" key="4">
    <source>
        <dbReference type="SAM" id="MobiDB-lite"/>
    </source>
</evidence>
<dbReference type="InterPro" id="IPR032781">
    <property type="entry name" value="ABC_tran_Xtn"/>
</dbReference>
<dbReference type="PROSITE" id="PS00211">
    <property type="entry name" value="ABC_TRANSPORTER_1"/>
    <property type="match status" value="1"/>
</dbReference>